<dbReference type="EMBL" id="JAIQCV010000012">
    <property type="protein sequence ID" value="KAH1039194.1"/>
    <property type="molecule type" value="Genomic_DNA"/>
</dbReference>
<proteinExistence type="predicted"/>
<evidence type="ECO:0000313" key="1">
    <source>
        <dbReference type="EMBL" id="KAH1039194.1"/>
    </source>
</evidence>
<comment type="caution">
    <text evidence="1">The sequence shown here is derived from an EMBL/GenBank/DDBJ whole genome shotgun (WGS) entry which is preliminary data.</text>
</comment>
<name>A0A9D3ZJ93_9ROSI</name>
<keyword evidence="2" id="KW-1185">Reference proteome</keyword>
<sequence length="100" mass="11868">MLPIAFPTVDKENMKSWEFFLTNLWMYVVRDDNICIISDRGKGGIIAAIRHFDVPWASNYYMQDIAANFHRKYKNTDWQKQATFYRLATLMPRMGLKQVN</sequence>
<dbReference type="OrthoDB" id="683469at2759"/>
<gene>
    <name evidence="1" type="ORF">J1N35_040937</name>
</gene>
<dbReference type="Proteomes" id="UP000828251">
    <property type="component" value="Unassembled WGS sequence"/>
</dbReference>
<reference evidence="1 2" key="1">
    <citation type="journal article" date="2021" name="Plant Biotechnol. J.">
        <title>Multi-omics assisted identification of the key and species-specific regulatory components of drought-tolerant mechanisms in Gossypium stocksii.</title>
        <authorList>
            <person name="Yu D."/>
            <person name="Ke L."/>
            <person name="Zhang D."/>
            <person name="Wu Y."/>
            <person name="Sun Y."/>
            <person name="Mei J."/>
            <person name="Sun J."/>
            <person name="Sun Y."/>
        </authorList>
    </citation>
    <scope>NUCLEOTIDE SEQUENCE [LARGE SCALE GENOMIC DNA]</scope>
    <source>
        <strain evidence="2">cv. E1</strain>
        <tissue evidence="1">Leaf</tissue>
    </source>
</reference>
<accession>A0A9D3ZJ93</accession>
<protein>
    <submittedName>
        <fullName evidence="1">Uncharacterized protein</fullName>
    </submittedName>
</protein>
<dbReference type="AlphaFoldDB" id="A0A9D3ZJ93"/>
<organism evidence="1 2">
    <name type="scientific">Gossypium stocksii</name>
    <dbReference type="NCBI Taxonomy" id="47602"/>
    <lineage>
        <taxon>Eukaryota</taxon>
        <taxon>Viridiplantae</taxon>
        <taxon>Streptophyta</taxon>
        <taxon>Embryophyta</taxon>
        <taxon>Tracheophyta</taxon>
        <taxon>Spermatophyta</taxon>
        <taxon>Magnoliopsida</taxon>
        <taxon>eudicotyledons</taxon>
        <taxon>Gunneridae</taxon>
        <taxon>Pentapetalae</taxon>
        <taxon>rosids</taxon>
        <taxon>malvids</taxon>
        <taxon>Malvales</taxon>
        <taxon>Malvaceae</taxon>
        <taxon>Malvoideae</taxon>
        <taxon>Gossypium</taxon>
    </lineage>
</organism>
<evidence type="ECO:0000313" key="2">
    <source>
        <dbReference type="Proteomes" id="UP000828251"/>
    </source>
</evidence>